<proteinExistence type="predicted"/>
<dbReference type="AlphaFoldDB" id="A0ABD0JFD3"/>
<dbReference type="Gene3D" id="3.40.50.20">
    <property type="match status" value="1"/>
</dbReference>
<organism evidence="1 2">
    <name type="scientific">Batillaria attramentaria</name>
    <dbReference type="NCBI Taxonomy" id="370345"/>
    <lineage>
        <taxon>Eukaryota</taxon>
        <taxon>Metazoa</taxon>
        <taxon>Spiralia</taxon>
        <taxon>Lophotrochozoa</taxon>
        <taxon>Mollusca</taxon>
        <taxon>Gastropoda</taxon>
        <taxon>Caenogastropoda</taxon>
        <taxon>Sorbeoconcha</taxon>
        <taxon>Cerithioidea</taxon>
        <taxon>Batillariidae</taxon>
        <taxon>Batillaria</taxon>
    </lineage>
</organism>
<evidence type="ECO:0000313" key="2">
    <source>
        <dbReference type="Proteomes" id="UP001519460"/>
    </source>
</evidence>
<sequence length="469" mass="53134">MTTTKRPVRVWTMQIVRSISVLVLSALVFPLAAAVCLPCFLLTTVVHVLTKTRSEGHDDTRDRCVLVLSGAKSKALYLARLFKAEGYRVVVAESSMYKMAAASFSRKVDKFYYLPRPDRDPQGYKSAILDIVSKHNPSLFVPIDPRTVDLDIEVISQLPNSCFPLACKPDVFEELDNKAKFMAALKKAGIRAPLTYHVTSKREAYDILKGKANNYVMKPVMYDNVARANVHPPENVNDLDQYLDDSRVSDTFPYVIQERLEGPELSSCSLVIGGEILAHTVSNCSPVHQTFNYVECPDILEWLQQFLRSYPKIVTGWLTLDFMRSPENGKYYPLECNPRLGSPFMLFHQRQGVITRLQEAVDRIRKRGESGVGQQATGDRQSPLTPEVKQNYWLLNVLWVLLTHPTNMAVWRKYVTMVLKGEESVFCVMDPLPFLALNFLQMPRLIVSNLLGGQTWNIVDYCIGTLKCV</sequence>
<name>A0ABD0JFD3_9CAEN</name>
<reference evidence="1 2" key="1">
    <citation type="journal article" date="2023" name="Sci. Data">
        <title>Genome assembly of the Korean intertidal mud-creeper Batillaria attramentaria.</title>
        <authorList>
            <person name="Patra A.K."/>
            <person name="Ho P.T."/>
            <person name="Jun S."/>
            <person name="Lee S.J."/>
            <person name="Kim Y."/>
            <person name="Won Y.J."/>
        </authorList>
    </citation>
    <scope>NUCLEOTIDE SEQUENCE [LARGE SCALE GENOMIC DNA]</scope>
    <source>
        <strain evidence="1">Wonlab-2016</strain>
    </source>
</reference>
<dbReference type="EMBL" id="JACVVK020000465">
    <property type="protein sequence ID" value="KAK7473548.1"/>
    <property type="molecule type" value="Genomic_DNA"/>
</dbReference>
<keyword evidence="2" id="KW-1185">Reference proteome</keyword>
<dbReference type="SUPFAM" id="SSF56059">
    <property type="entry name" value="Glutathione synthetase ATP-binding domain-like"/>
    <property type="match status" value="1"/>
</dbReference>
<dbReference type="Proteomes" id="UP001519460">
    <property type="component" value="Unassembled WGS sequence"/>
</dbReference>
<evidence type="ECO:0008006" key="3">
    <source>
        <dbReference type="Google" id="ProtNLM"/>
    </source>
</evidence>
<dbReference type="Gene3D" id="3.30.470.20">
    <property type="entry name" value="ATP-grasp fold, B domain"/>
    <property type="match status" value="1"/>
</dbReference>
<gene>
    <name evidence="1" type="ORF">BaRGS_00035209</name>
</gene>
<comment type="caution">
    <text evidence="1">The sequence shown here is derived from an EMBL/GenBank/DDBJ whole genome shotgun (WGS) entry which is preliminary data.</text>
</comment>
<accession>A0ABD0JFD3</accession>
<protein>
    <recommendedName>
        <fullName evidence="3">ATP-grasp domain-containing protein</fullName>
    </recommendedName>
</protein>
<evidence type="ECO:0000313" key="1">
    <source>
        <dbReference type="EMBL" id="KAK7473548.1"/>
    </source>
</evidence>